<comment type="caution">
    <text evidence="2">The sequence shown here is derived from an EMBL/GenBank/DDBJ whole genome shotgun (WGS) entry which is preliminary data.</text>
</comment>
<evidence type="ECO:0008006" key="4">
    <source>
        <dbReference type="Google" id="ProtNLM"/>
    </source>
</evidence>
<feature type="compositionally biased region" description="Polar residues" evidence="1">
    <location>
        <begin position="381"/>
        <end position="394"/>
    </location>
</feature>
<dbReference type="Proteomes" id="UP001629113">
    <property type="component" value="Unassembled WGS sequence"/>
</dbReference>
<name>A0ABR4PX20_9HELO</name>
<sequence>MASTDILSSTLSSITSIKLDELSIQRTNFESGKAELLQAIKEEPSQLEKVQIFLDLVGKLPTMGKLNKNPSLSLENTNKFLDQARLDPSISPALQKEWQIKLEKELDVHSVRYEYAALYGQLVNEWLFASKSVKDPISTASEFEELGRKEMYEQRKTWEDYVFKPCETETAAIDSYLEQLFNSNKQNTAAKSKLQVSVELFEDEMSTMEHFDEKTLTWTIEGLLGSDLLTDEKRAVLNDFLGNEVVLAELGDVLNMRMLSLDKWKWDSAGTPVEQRRHLNGRYRFYHDEDLLQSILLRYIGIKWSVFFKRALEEFRTVWKVPSEQVSRLDRKRRNYFLGLGRTESIAGAHTVEYVRNELYTHDIFLEQLQSAEDQPRGYDSGNSTTSAQKTPQQTTQAVLHALATEIIMKTRLGEDVTVIRSDFKWFGPSLPHSTMFTVLKFFGASAQWIDFFRRALEAPMRFTQDGPEATVLIRKRGTPISGPLSDVLAETVLFCLDFDINQSTNGARLYRLHDDIWFWGSADMCVSGWATMQKFASLMGLDFSEEKTGSVTITRKGDTVTAPPESLPKGDVRWGFLKLDAVTGRFLIDQENVDRHVEELRCQLDACNSIFDWIQAWNIYGARFFTTNFGRPANCFGLQHVDMMLETFARIQKKLFPSGSVTSHLTEMISKRFGVKDIPAGYLYFPMVMGGLELKNPFVNPYLIRPLICENPDKLMDEFFVEEEEAYNLAKEKFDSADVQRSRHTRGSGNETFGDDFISFEEYTRFREQTSRPLRTAYDKLLTEPDEEEPQATLEIKAYESLGIWDDLTSYERWIIQIYASDMIAHFGALNVVEKGLLPVGMVKMFRASRFQWQG</sequence>
<organism evidence="2 3">
    <name type="scientific">Phlyctema vagabunda</name>
    <dbReference type="NCBI Taxonomy" id="108571"/>
    <lineage>
        <taxon>Eukaryota</taxon>
        <taxon>Fungi</taxon>
        <taxon>Dikarya</taxon>
        <taxon>Ascomycota</taxon>
        <taxon>Pezizomycotina</taxon>
        <taxon>Leotiomycetes</taxon>
        <taxon>Helotiales</taxon>
        <taxon>Dermateaceae</taxon>
        <taxon>Phlyctema</taxon>
    </lineage>
</organism>
<dbReference type="EMBL" id="JBFCZG010000001">
    <property type="protein sequence ID" value="KAL3427891.1"/>
    <property type="molecule type" value="Genomic_DNA"/>
</dbReference>
<dbReference type="PANTHER" id="PTHR37015:SF2">
    <property type="entry name" value="REVERSE TRANSCRIPTASE DOMAIN-CONTAINING PROTEIN"/>
    <property type="match status" value="1"/>
</dbReference>
<evidence type="ECO:0000256" key="1">
    <source>
        <dbReference type="SAM" id="MobiDB-lite"/>
    </source>
</evidence>
<gene>
    <name evidence="2" type="ORF">PVAG01_01400</name>
</gene>
<proteinExistence type="predicted"/>
<reference evidence="2 3" key="1">
    <citation type="submission" date="2024-06" db="EMBL/GenBank/DDBJ databases">
        <title>Complete genome of Phlyctema vagabunda strain 19-DSS-EL-015.</title>
        <authorList>
            <person name="Fiorenzani C."/>
        </authorList>
    </citation>
    <scope>NUCLEOTIDE SEQUENCE [LARGE SCALE GENOMIC DNA]</scope>
    <source>
        <strain evidence="2 3">19-DSS-EL-015</strain>
    </source>
</reference>
<evidence type="ECO:0000313" key="2">
    <source>
        <dbReference type="EMBL" id="KAL3427891.1"/>
    </source>
</evidence>
<evidence type="ECO:0000313" key="3">
    <source>
        <dbReference type="Proteomes" id="UP001629113"/>
    </source>
</evidence>
<protein>
    <recommendedName>
        <fullName evidence="4">Reverse transcriptase domain-containing protein</fullName>
    </recommendedName>
</protein>
<feature type="region of interest" description="Disordered" evidence="1">
    <location>
        <begin position="374"/>
        <end position="394"/>
    </location>
</feature>
<keyword evidence="3" id="KW-1185">Reference proteome</keyword>
<dbReference type="CDD" id="cd01709">
    <property type="entry name" value="RT_like_1"/>
    <property type="match status" value="1"/>
</dbReference>
<accession>A0ABR4PX20</accession>
<dbReference type="PANTHER" id="PTHR37015">
    <property type="entry name" value="REVERSE TRANSCRIPTASE DOMAIN-CONTAINING PROTEIN"/>
    <property type="match status" value="1"/>
</dbReference>